<proteinExistence type="inferred from homology"/>
<evidence type="ECO:0000313" key="3">
    <source>
        <dbReference type="EMBL" id="GHO94170.1"/>
    </source>
</evidence>
<keyword evidence="4" id="KW-1185">Reference proteome</keyword>
<dbReference type="EMBL" id="BNJK01000001">
    <property type="protein sequence ID" value="GHO94170.1"/>
    <property type="molecule type" value="Genomic_DNA"/>
</dbReference>
<feature type="domain" description="Lipid/polyisoprenoid-binding YceI-like" evidence="2">
    <location>
        <begin position="2"/>
        <end position="171"/>
    </location>
</feature>
<evidence type="ECO:0000313" key="4">
    <source>
        <dbReference type="Proteomes" id="UP000597444"/>
    </source>
</evidence>
<dbReference type="InterPro" id="IPR036761">
    <property type="entry name" value="TTHA0802/YceI-like_sf"/>
</dbReference>
<evidence type="ECO:0000259" key="2">
    <source>
        <dbReference type="SMART" id="SM00867"/>
    </source>
</evidence>
<organism evidence="3 4">
    <name type="scientific">Reticulibacter mediterranei</name>
    <dbReference type="NCBI Taxonomy" id="2778369"/>
    <lineage>
        <taxon>Bacteria</taxon>
        <taxon>Bacillati</taxon>
        <taxon>Chloroflexota</taxon>
        <taxon>Ktedonobacteria</taxon>
        <taxon>Ktedonobacterales</taxon>
        <taxon>Reticulibacteraceae</taxon>
        <taxon>Reticulibacter</taxon>
    </lineage>
</organism>
<name>A0A8J3INT9_9CHLR</name>
<gene>
    <name evidence="3" type="ORF">KSF_042180</name>
</gene>
<dbReference type="AlphaFoldDB" id="A0A8J3INT9"/>
<dbReference type="SMART" id="SM00867">
    <property type="entry name" value="YceI"/>
    <property type="match status" value="1"/>
</dbReference>
<comment type="similarity">
    <text evidence="1">Belongs to the UPF0312 family.</text>
</comment>
<comment type="caution">
    <text evidence="3">The sequence shown here is derived from an EMBL/GenBank/DDBJ whole genome shotgun (WGS) entry which is preliminary data.</text>
</comment>
<accession>A0A8J3INT9</accession>
<dbReference type="PANTHER" id="PTHR34406">
    <property type="entry name" value="PROTEIN YCEI"/>
    <property type="match status" value="1"/>
</dbReference>
<dbReference type="InterPro" id="IPR007372">
    <property type="entry name" value="Lipid/polyisoprenoid-bd_YceI"/>
</dbReference>
<dbReference type="SUPFAM" id="SSF101874">
    <property type="entry name" value="YceI-like"/>
    <property type="match status" value="1"/>
</dbReference>
<dbReference type="RefSeq" id="WP_220204927.1">
    <property type="nucleotide sequence ID" value="NZ_BNJK01000001.1"/>
</dbReference>
<reference evidence="3" key="1">
    <citation type="submission" date="2020-10" db="EMBL/GenBank/DDBJ databases">
        <title>Taxonomic study of unclassified bacteria belonging to the class Ktedonobacteria.</title>
        <authorList>
            <person name="Yabe S."/>
            <person name="Wang C.M."/>
            <person name="Zheng Y."/>
            <person name="Sakai Y."/>
            <person name="Cavaletti L."/>
            <person name="Monciardini P."/>
            <person name="Donadio S."/>
        </authorList>
    </citation>
    <scope>NUCLEOTIDE SEQUENCE</scope>
    <source>
        <strain evidence="3">ID150040</strain>
    </source>
</reference>
<dbReference type="Proteomes" id="UP000597444">
    <property type="component" value="Unassembled WGS sequence"/>
</dbReference>
<protein>
    <submittedName>
        <fullName evidence="3">Polyisoprenoid-binding protein</fullName>
    </submittedName>
</protein>
<dbReference type="PANTHER" id="PTHR34406:SF1">
    <property type="entry name" value="PROTEIN YCEI"/>
    <property type="match status" value="1"/>
</dbReference>
<evidence type="ECO:0000256" key="1">
    <source>
        <dbReference type="ARBA" id="ARBA00008812"/>
    </source>
</evidence>
<dbReference type="Gene3D" id="2.40.128.110">
    <property type="entry name" value="Lipid/polyisoprenoid-binding, YceI-like"/>
    <property type="match status" value="1"/>
</dbReference>
<sequence>MAWEIDAAHSQATFAVKHMMISTVKGHFNVLSGSLHIDEQNPANSWVEAQVEAASIDTRDATRDGHLRSPDFFDAEKYPAITFKSTKVEHVEGDEYKVTGDLTIRNVTKPVVLKAEYTGQSKDPWGNTRAGLTATGKIDRTEFGMTFNTALETGGVMVSNDVKVEIDLEAVNKG</sequence>
<dbReference type="Pfam" id="PF04264">
    <property type="entry name" value="YceI"/>
    <property type="match status" value="1"/>
</dbReference>